<dbReference type="eggNOG" id="ENOG502SQUY">
    <property type="taxonomic scope" value="Eukaryota"/>
</dbReference>
<proteinExistence type="predicted"/>
<dbReference type="OMA" id="LAMAICP"/>
<keyword evidence="3" id="KW-1185">Reference proteome</keyword>
<accession>K0T941</accession>
<dbReference type="InterPro" id="IPR056517">
    <property type="entry name" value="INTS7_HB"/>
</dbReference>
<dbReference type="GO" id="GO:0034472">
    <property type="term" value="P:snRNA 3'-end processing"/>
    <property type="evidence" value="ECO:0007669"/>
    <property type="project" value="TreeGrafter"/>
</dbReference>
<feature type="domain" description="Integrator complex subunit 7 helical bundle" evidence="1">
    <location>
        <begin position="709"/>
        <end position="800"/>
    </location>
</feature>
<dbReference type="OrthoDB" id="46296at2759"/>
<dbReference type="EMBL" id="AGNL01003084">
    <property type="protein sequence ID" value="EJK75188.1"/>
    <property type="molecule type" value="Genomic_DNA"/>
</dbReference>
<comment type="caution">
    <text evidence="2">The sequence shown here is derived from an EMBL/GenBank/DDBJ whole genome shotgun (WGS) entry which is preliminary data.</text>
</comment>
<dbReference type="AlphaFoldDB" id="K0T941"/>
<evidence type="ECO:0000313" key="2">
    <source>
        <dbReference type="EMBL" id="EJK75188.1"/>
    </source>
</evidence>
<evidence type="ECO:0000313" key="3">
    <source>
        <dbReference type="Proteomes" id="UP000266841"/>
    </source>
</evidence>
<dbReference type="InterPro" id="IPR033060">
    <property type="entry name" value="INTS7"/>
</dbReference>
<dbReference type="GO" id="GO:0032039">
    <property type="term" value="C:integrator complex"/>
    <property type="evidence" value="ECO:0007669"/>
    <property type="project" value="InterPro"/>
</dbReference>
<name>K0T941_THAOC</name>
<evidence type="ECO:0000259" key="1">
    <source>
        <dbReference type="Pfam" id="PF24437"/>
    </source>
</evidence>
<dbReference type="Pfam" id="PF24437">
    <property type="entry name" value="INTS7_HB"/>
    <property type="match status" value="1"/>
</dbReference>
<reference evidence="2 3" key="1">
    <citation type="journal article" date="2012" name="Genome Biol.">
        <title>Genome and low-iron response of an oceanic diatom adapted to chronic iron limitation.</title>
        <authorList>
            <person name="Lommer M."/>
            <person name="Specht M."/>
            <person name="Roy A.S."/>
            <person name="Kraemer L."/>
            <person name="Andreson R."/>
            <person name="Gutowska M.A."/>
            <person name="Wolf J."/>
            <person name="Bergner S.V."/>
            <person name="Schilhabel M.B."/>
            <person name="Klostermeier U.C."/>
            <person name="Beiko R.G."/>
            <person name="Rosenstiel P."/>
            <person name="Hippler M."/>
            <person name="Laroche J."/>
        </authorList>
    </citation>
    <scope>NUCLEOTIDE SEQUENCE [LARGE SCALE GENOMIC DNA]</scope>
    <source>
        <strain evidence="2 3">CCMP1005</strain>
    </source>
</reference>
<dbReference type="PANTHER" id="PTHR13322:SF2">
    <property type="entry name" value="INTEGRATOR COMPLEX SUBUNIT 7"/>
    <property type="match status" value="1"/>
</dbReference>
<protein>
    <recommendedName>
        <fullName evidence="1">Integrator complex subunit 7 helical bundle domain-containing protein</fullName>
    </recommendedName>
</protein>
<dbReference type="PANTHER" id="PTHR13322">
    <property type="entry name" value="C1ORF73 PROTEIN"/>
    <property type="match status" value="1"/>
</dbReference>
<dbReference type="Proteomes" id="UP000266841">
    <property type="component" value="Unassembled WGS sequence"/>
</dbReference>
<sequence>MGGVKPQTLVRVSEFSQLVFCVQSAEQVNGSTVVQFYLRALLARGEPGDNASRSAMFDASDLETGEVRSLFVTPLMTEICHRFGLSEEAKLLGIDTLPASGNGGDDIFVDISTHSGVTTRRAEVSCGWIIIASYLSHHHPTTHINQQRKILEEVSALSVYLTSQERAVVATVVATCLMSFVIPQCNYLNFLQSYYLHPQHDTLPGLDERLTNAILSNHHNTSGGVFPYSGARMRSLVAEDDGFTTAAFHNFLAQGFVPYLSSGLLYPKSKDDEDDDLCDKLMLQADSDLLQILALCICPTYPLGLEDAVAGPSKDIRLLAESNIPLAFQLTYTDRLRIIEACGSLVMLESDAGPYTVVEVPTGDREELIAATLNHFRASLFGFVSYHSHSSSDSIMAYKTITSITITESNESAIYSVFDRLLETCLTSQSEIVVNSVGEDLAELISRHNASRYYADGCFTRYALGSIGRIMSEIVDNNTSRETSVEGSDAKRRKTVQRGESVCVALLNACRPLFYFLLDEGTDEMNVTELEAKEKLIKDLHKFLLHPTFEVVTVAAKCLALALSYSSDRLSRKENVRHLFKVTRRALDSLVSSDKIIALKPLITTASIQSATYANSLFSFAMTTYALNKGWAFLVQWIASACPAISAKRVSEADNDITGKTQLAFLVTCSSHAEDVHVNRCKALVDQIDRGDWDLYKLTRLAFVSGGFHVAIHIIQRLLPRASRQNSFLWLNSLLNIARAEDGLRSGPKEVSSSLEVLSSSFCTLTSLASTHAASCGNNQFDFQLDFIRKRIELLQLISVARALYREIEIAGGNLSSRSKHFLNNIGKSFGSDSKATLNGLILKSDVKFQGGETEHVKKETFKINCNRQCQLGLLTNRLRSIIASINTDGQVMTQLNAQEMMHTLDAVIKCPMSYPKGFFSIKSLSCTRVNISVEPGSDKKEYTDSDTKQGKVVDVFAGFPSRIILSGDVCMKNSGVEFSQVIAWLKIDYIGKLYQDEDADESQDVAAPSSQVCPGSLLNQQQDNPASTSLQQEKFVLPVHCPPIVQEGFYRVSMKLGCRDIRCGEWVLPTTSPLSVVLRVEDG</sequence>
<gene>
    <name evidence="2" type="ORF">THAOC_03097</name>
</gene>
<organism evidence="2 3">
    <name type="scientific">Thalassiosira oceanica</name>
    <name type="common">Marine diatom</name>
    <dbReference type="NCBI Taxonomy" id="159749"/>
    <lineage>
        <taxon>Eukaryota</taxon>
        <taxon>Sar</taxon>
        <taxon>Stramenopiles</taxon>
        <taxon>Ochrophyta</taxon>
        <taxon>Bacillariophyta</taxon>
        <taxon>Coscinodiscophyceae</taxon>
        <taxon>Thalassiosirophycidae</taxon>
        <taxon>Thalassiosirales</taxon>
        <taxon>Thalassiosiraceae</taxon>
        <taxon>Thalassiosira</taxon>
    </lineage>
</organism>